<protein>
    <recommendedName>
        <fullName evidence="3">IrrE N-terminal-like domain-containing protein</fullName>
    </recommendedName>
</protein>
<evidence type="ECO:0000313" key="1">
    <source>
        <dbReference type="EMBL" id="GGM68440.1"/>
    </source>
</evidence>
<evidence type="ECO:0000313" key="2">
    <source>
        <dbReference type="Proteomes" id="UP000637578"/>
    </source>
</evidence>
<dbReference type="Proteomes" id="UP000637578">
    <property type="component" value="Unassembled WGS sequence"/>
</dbReference>
<proteinExistence type="predicted"/>
<reference evidence="1" key="2">
    <citation type="submission" date="2020-09" db="EMBL/GenBank/DDBJ databases">
        <authorList>
            <person name="Sun Q."/>
            <person name="Zhou Y."/>
        </authorList>
    </citation>
    <scope>NUCLEOTIDE SEQUENCE</scope>
    <source>
        <strain evidence="1">CGMCC 4.5737</strain>
    </source>
</reference>
<accession>A0A8J3CB63</accession>
<reference evidence="1" key="1">
    <citation type="journal article" date="2014" name="Int. J. Syst. Evol. Microbiol.">
        <title>Complete genome sequence of Corynebacterium casei LMG S-19264T (=DSM 44701T), isolated from a smear-ripened cheese.</title>
        <authorList>
            <consortium name="US DOE Joint Genome Institute (JGI-PGF)"/>
            <person name="Walter F."/>
            <person name="Albersmeier A."/>
            <person name="Kalinowski J."/>
            <person name="Ruckert C."/>
        </authorList>
    </citation>
    <scope>NUCLEOTIDE SEQUENCE</scope>
    <source>
        <strain evidence="1">CGMCC 4.5737</strain>
    </source>
</reference>
<keyword evidence="2" id="KW-1185">Reference proteome</keyword>
<sequence>MRRERELRRRCRRLLRELDIRPPLDVASLCARVGQHRGRPLRLRAHSSTVPEPFGAWIATPTEDYILYQRETSPAHQDHIILHELGHMVAGHQHRGEVYHDDLVNEVPYLTAEAVRRALRRSSLSYDDAQEREAELVATIILKWAAVLNRVTPRAAASAPTAARRMGSALGEKGVGWL</sequence>
<dbReference type="AlphaFoldDB" id="A0A8J3CB63"/>
<name>A0A8J3CB63_9PSEU</name>
<comment type="caution">
    <text evidence="1">The sequence shown here is derived from an EMBL/GenBank/DDBJ whole genome shotgun (WGS) entry which is preliminary data.</text>
</comment>
<dbReference type="Gene3D" id="1.10.10.2910">
    <property type="match status" value="1"/>
</dbReference>
<gene>
    <name evidence="1" type="ORF">GCM10012275_43670</name>
</gene>
<dbReference type="EMBL" id="BMMK01000022">
    <property type="protein sequence ID" value="GGM68440.1"/>
    <property type="molecule type" value="Genomic_DNA"/>
</dbReference>
<evidence type="ECO:0008006" key="3">
    <source>
        <dbReference type="Google" id="ProtNLM"/>
    </source>
</evidence>
<organism evidence="1 2">
    <name type="scientific">Longimycelium tulufanense</name>
    <dbReference type="NCBI Taxonomy" id="907463"/>
    <lineage>
        <taxon>Bacteria</taxon>
        <taxon>Bacillati</taxon>
        <taxon>Actinomycetota</taxon>
        <taxon>Actinomycetes</taxon>
        <taxon>Pseudonocardiales</taxon>
        <taxon>Pseudonocardiaceae</taxon>
        <taxon>Longimycelium</taxon>
    </lineage>
</organism>
<dbReference type="RefSeq" id="WP_189060267.1">
    <property type="nucleotide sequence ID" value="NZ_BMMK01000022.1"/>
</dbReference>